<feature type="region of interest" description="Disordered" evidence="1">
    <location>
        <begin position="1"/>
        <end position="359"/>
    </location>
</feature>
<feature type="compositionally biased region" description="Basic residues" evidence="1">
    <location>
        <begin position="327"/>
        <end position="336"/>
    </location>
</feature>
<evidence type="ECO:0000313" key="2">
    <source>
        <dbReference type="EMBL" id="ROT80806.1"/>
    </source>
</evidence>
<name>A0A3R7MMG8_PENVA</name>
<sequence length="377" mass="40969">MEADQNLETGARKETDGNTERDVKRKDPGRRPQLGTPGARDAAGSPAGDAAGHPGKRRSWAPRQETQLGTPAGDVELKAPGKETQLGTPAIEDAAGHPGRRDAKTGAPSKRRSWSPGRRRSCGPQQDIRTQAWAPHAKSNAAGHPSGGPSWGTQQETQLGTPAGDVRLGEPQHKRPSWAPQPKETVSCTPQQETQLGNPGRRRSTGAPQPRTQSCGTGRRRKLLAPQQETQLAPRRKERSSSRQEDPAGHPVRSIGSWATPDKRSQLVWSSPAGDAVWAPRQEYTQLRGHPGRDQSAPAETQLGTPQRRASWHSPGQETQLGTPYIRMRHPRKSTKRATPAGDAVGHPASRRSCAPQQCSELSWWHPGRRRSCGPQQ</sequence>
<feature type="compositionally biased region" description="Polar residues" evidence="1">
    <location>
        <begin position="206"/>
        <end position="216"/>
    </location>
</feature>
<evidence type="ECO:0000313" key="3">
    <source>
        <dbReference type="Proteomes" id="UP000283509"/>
    </source>
</evidence>
<dbReference type="EMBL" id="QCYY01001066">
    <property type="protein sequence ID" value="ROT80806.1"/>
    <property type="molecule type" value="Genomic_DNA"/>
</dbReference>
<reference evidence="2 3" key="2">
    <citation type="submission" date="2019-01" db="EMBL/GenBank/DDBJ databases">
        <title>The decoding of complex shrimp genome reveals the adaptation for benthos swimmer, frequently molting mechanism and breeding impact on genome.</title>
        <authorList>
            <person name="Sun Y."/>
            <person name="Gao Y."/>
            <person name="Yu Y."/>
        </authorList>
    </citation>
    <scope>NUCLEOTIDE SEQUENCE [LARGE SCALE GENOMIC DNA]</scope>
    <source>
        <tissue evidence="2">Muscle</tissue>
    </source>
</reference>
<feature type="compositionally biased region" description="Basic and acidic residues" evidence="1">
    <location>
        <begin position="239"/>
        <end position="248"/>
    </location>
</feature>
<reference evidence="2 3" key="1">
    <citation type="submission" date="2018-04" db="EMBL/GenBank/DDBJ databases">
        <authorList>
            <person name="Zhang X."/>
            <person name="Yuan J."/>
            <person name="Li F."/>
            <person name="Xiang J."/>
        </authorList>
    </citation>
    <scope>NUCLEOTIDE SEQUENCE [LARGE SCALE GENOMIC DNA]</scope>
    <source>
        <tissue evidence="2">Muscle</tissue>
    </source>
</reference>
<proteinExistence type="predicted"/>
<feature type="compositionally biased region" description="Basic residues" evidence="1">
    <location>
        <begin position="109"/>
        <end position="121"/>
    </location>
</feature>
<protein>
    <submittedName>
        <fullName evidence="2">Uncharacterized protein</fullName>
    </submittedName>
</protein>
<feature type="compositionally biased region" description="Basic and acidic residues" evidence="1">
    <location>
        <begin position="10"/>
        <end position="30"/>
    </location>
</feature>
<evidence type="ECO:0000256" key="1">
    <source>
        <dbReference type="SAM" id="MobiDB-lite"/>
    </source>
</evidence>
<keyword evidence="3" id="KW-1185">Reference proteome</keyword>
<dbReference type="AlphaFoldDB" id="A0A3R7MMG8"/>
<gene>
    <name evidence="2" type="ORF">C7M84_000450</name>
</gene>
<organism evidence="2 3">
    <name type="scientific">Penaeus vannamei</name>
    <name type="common">Whiteleg shrimp</name>
    <name type="synonym">Litopenaeus vannamei</name>
    <dbReference type="NCBI Taxonomy" id="6689"/>
    <lineage>
        <taxon>Eukaryota</taxon>
        <taxon>Metazoa</taxon>
        <taxon>Ecdysozoa</taxon>
        <taxon>Arthropoda</taxon>
        <taxon>Crustacea</taxon>
        <taxon>Multicrustacea</taxon>
        <taxon>Malacostraca</taxon>
        <taxon>Eumalacostraca</taxon>
        <taxon>Eucarida</taxon>
        <taxon>Decapoda</taxon>
        <taxon>Dendrobranchiata</taxon>
        <taxon>Penaeoidea</taxon>
        <taxon>Penaeidae</taxon>
        <taxon>Penaeus</taxon>
    </lineage>
</organism>
<feature type="compositionally biased region" description="Low complexity" evidence="1">
    <location>
        <begin position="37"/>
        <end position="53"/>
    </location>
</feature>
<comment type="caution">
    <text evidence="2">The sequence shown here is derived from an EMBL/GenBank/DDBJ whole genome shotgun (WGS) entry which is preliminary data.</text>
</comment>
<accession>A0A3R7MMG8</accession>
<feature type="compositionally biased region" description="Polar residues" evidence="1">
    <location>
        <begin position="151"/>
        <end position="160"/>
    </location>
</feature>
<feature type="compositionally biased region" description="Polar residues" evidence="1">
    <location>
        <begin position="184"/>
        <end position="197"/>
    </location>
</feature>
<dbReference type="Proteomes" id="UP000283509">
    <property type="component" value="Unassembled WGS sequence"/>
</dbReference>